<dbReference type="InterPro" id="IPR002876">
    <property type="entry name" value="Transcrip_reg_TACO1-like"/>
</dbReference>
<evidence type="ECO:0000259" key="3">
    <source>
        <dbReference type="Pfam" id="PF01709"/>
    </source>
</evidence>
<evidence type="ECO:0000313" key="6">
    <source>
        <dbReference type="Proteomes" id="UP000807306"/>
    </source>
</evidence>
<dbReference type="Gene3D" id="1.10.10.200">
    <property type="match status" value="1"/>
</dbReference>
<evidence type="ECO:0000256" key="1">
    <source>
        <dbReference type="ARBA" id="ARBA00004173"/>
    </source>
</evidence>
<name>A0A9P6EKU1_9AGAR</name>
<evidence type="ECO:0000313" key="5">
    <source>
        <dbReference type="EMBL" id="KAF9530439.1"/>
    </source>
</evidence>
<dbReference type="EMBL" id="MU157840">
    <property type="protein sequence ID" value="KAF9530439.1"/>
    <property type="molecule type" value="Genomic_DNA"/>
</dbReference>
<reference evidence="5" key="1">
    <citation type="submission" date="2020-11" db="EMBL/GenBank/DDBJ databases">
        <authorList>
            <consortium name="DOE Joint Genome Institute"/>
            <person name="Ahrendt S."/>
            <person name="Riley R."/>
            <person name="Andreopoulos W."/>
            <person name="Labutti K."/>
            <person name="Pangilinan J."/>
            <person name="Ruiz-Duenas F.J."/>
            <person name="Barrasa J.M."/>
            <person name="Sanchez-Garcia M."/>
            <person name="Camarero S."/>
            <person name="Miyauchi S."/>
            <person name="Serrano A."/>
            <person name="Linde D."/>
            <person name="Babiker R."/>
            <person name="Drula E."/>
            <person name="Ayuso-Fernandez I."/>
            <person name="Pacheco R."/>
            <person name="Padilla G."/>
            <person name="Ferreira P."/>
            <person name="Barriuso J."/>
            <person name="Kellner H."/>
            <person name="Castanera R."/>
            <person name="Alfaro M."/>
            <person name="Ramirez L."/>
            <person name="Pisabarro A.G."/>
            <person name="Kuo A."/>
            <person name="Tritt A."/>
            <person name="Lipzen A."/>
            <person name="He G."/>
            <person name="Yan M."/>
            <person name="Ng V."/>
            <person name="Cullen D."/>
            <person name="Martin F."/>
            <person name="Rosso M.-N."/>
            <person name="Henrissat B."/>
            <person name="Hibbett D."/>
            <person name="Martinez A.T."/>
            <person name="Grigoriev I.V."/>
        </authorList>
    </citation>
    <scope>NUCLEOTIDE SEQUENCE</scope>
    <source>
        <strain evidence="5">CBS 506.95</strain>
    </source>
</reference>
<sequence length="285" mass="31385">MLLATLSVRQRARALLPVRYFSATAFYSAGHNKWSKIKDKKGANDLQKSVMYSKASHEILSAARMGGSSDPAQNAQLSAALKKAKDLGVPKENIERALARASGTKEGLGNKMVYEALAFDSVGLMIECWTDNANRTLHNIREVLTSRGARMAPVKFMFERLGRVTVSMDANAPNPSDLEDKIFEIGLSHGATDLPERPDLSSSGRYLYEFVCKPEDVNSLAEVMKLNVENEDDLEVQVAEIVYMPSEQQDLEEAELKHIKELVDALEADGDTSRVWTTASISTAS</sequence>
<dbReference type="InterPro" id="IPR029072">
    <property type="entry name" value="YebC-like"/>
</dbReference>
<evidence type="ECO:0000256" key="2">
    <source>
        <dbReference type="ARBA" id="ARBA00008724"/>
    </source>
</evidence>
<comment type="subcellular location">
    <subcellularLocation>
        <location evidence="1">Mitochondrion</location>
    </subcellularLocation>
</comment>
<dbReference type="Proteomes" id="UP000807306">
    <property type="component" value="Unassembled WGS sequence"/>
</dbReference>
<dbReference type="AlphaFoldDB" id="A0A9P6EKU1"/>
<dbReference type="Pfam" id="PF20772">
    <property type="entry name" value="TACO1_YebC_N"/>
    <property type="match status" value="1"/>
</dbReference>
<dbReference type="InterPro" id="IPR026564">
    <property type="entry name" value="Transcrip_reg_TACO1-like_dom3"/>
</dbReference>
<dbReference type="Gene3D" id="3.30.70.980">
    <property type="match status" value="2"/>
</dbReference>
<protein>
    <submittedName>
        <fullName evidence="5">DUF28-domain-containing protein</fullName>
    </submittedName>
</protein>
<feature type="domain" description="TACO1/YebC-like N-terminal" evidence="4">
    <location>
        <begin position="32"/>
        <end position="103"/>
    </location>
</feature>
<dbReference type="PANTHER" id="PTHR12532">
    <property type="entry name" value="TRANSLATIONAL ACTIVATOR OF CYTOCHROME C OXIDASE 1"/>
    <property type="match status" value="1"/>
</dbReference>
<dbReference type="InterPro" id="IPR049083">
    <property type="entry name" value="TACO1_YebC_N"/>
</dbReference>
<comment type="caution">
    <text evidence="5">The sequence shown here is derived from an EMBL/GenBank/DDBJ whole genome shotgun (WGS) entry which is preliminary data.</text>
</comment>
<keyword evidence="6" id="KW-1185">Reference proteome</keyword>
<dbReference type="OrthoDB" id="2017544at2759"/>
<dbReference type="SUPFAM" id="SSF75625">
    <property type="entry name" value="YebC-like"/>
    <property type="match status" value="1"/>
</dbReference>
<evidence type="ECO:0000259" key="4">
    <source>
        <dbReference type="Pfam" id="PF20772"/>
    </source>
</evidence>
<dbReference type="Pfam" id="PF01709">
    <property type="entry name" value="Transcrip_reg"/>
    <property type="match status" value="1"/>
</dbReference>
<dbReference type="InterPro" id="IPR048300">
    <property type="entry name" value="TACO1_YebC-like_2nd/3rd_dom"/>
</dbReference>
<accession>A0A9P6EKU1</accession>
<dbReference type="PANTHER" id="PTHR12532:SF0">
    <property type="entry name" value="TRANSLATIONAL ACTIVATOR OF CYTOCHROME C OXIDASE 1"/>
    <property type="match status" value="1"/>
</dbReference>
<gene>
    <name evidence="5" type="ORF">CPB83DRAFT_788525</name>
</gene>
<comment type="similarity">
    <text evidence="2">Belongs to the TACO1 family.</text>
</comment>
<dbReference type="GO" id="GO:0005739">
    <property type="term" value="C:mitochondrion"/>
    <property type="evidence" value="ECO:0007669"/>
    <property type="project" value="UniProtKB-SubCell"/>
</dbReference>
<dbReference type="InterPro" id="IPR017856">
    <property type="entry name" value="Integrase-like_N"/>
</dbReference>
<proteinExistence type="inferred from homology"/>
<dbReference type="HAMAP" id="MF_00693">
    <property type="entry name" value="Transcrip_reg_TACO1"/>
    <property type="match status" value="1"/>
</dbReference>
<dbReference type="FunFam" id="1.10.10.200:FF:000002">
    <property type="entry name" value="Probable transcriptional regulatory protein CLM62_37755"/>
    <property type="match status" value="1"/>
</dbReference>
<organism evidence="5 6">
    <name type="scientific">Crepidotus variabilis</name>
    <dbReference type="NCBI Taxonomy" id="179855"/>
    <lineage>
        <taxon>Eukaryota</taxon>
        <taxon>Fungi</taxon>
        <taxon>Dikarya</taxon>
        <taxon>Basidiomycota</taxon>
        <taxon>Agaricomycotina</taxon>
        <taxon>Agaricomycetes</taxon>
        <taxon>Agaricomycetidae</taxon>
        <taxon>Agaricales</taxon>
        <taxon>Agaricineae</taxon>
        <taxon>Crepidotaceae</taxon>
        <taxon>Crepidotus</taxon>
    </lineage>
</organism>
<feature type="domain" description="TACO1/YebC-like second and third" evidence="3">
    <location>
        <begin position="111"/>
        <end position="278"/>
    </location>
</feature>